<accession>A0A139SJ14</accession>
<dbReference type="AlphaFoldDB" id="A0A139SJ14"/>
<comment type="caution">
    <text evidence="2">The sequence shown here is derived from an EMBL/GenBank/DDBJ whole genome shotgun (WGS) entry which is preliminary data.</text>
</comment>
<dbReference type="Proteomes" id="UP000070058">
    <property type="component" value="Unassembled WGS sequence"/>
</dbReference>
<dbReference type="EMBL" id="LSZQ01000062">
    <property type="protein sequence ID" value="KXU34484.1"/>
    <property type="molecule type" value="Genomic_DNA"/>
</dbReference>
<evidence type="ECO:0000256" key="1">
    <source>
        <dbReference type="SAM" id="MobiDB-lite"/>
    </source>
</evidence>
<evidence type="ECO:0000313" key="3">
    <source>
        <dbReference type="Proteomes" id="UP000070058"/>
    </source>
</evidence>
<reference evidence="3" key="1">
    <citation type="submission" date="2016-02" db="EMBL/GenBank/DDBJ databases">
        <authorList>
            <person name="Sanders J.G."/>
            <person name="Lin J.Y."/>
            <person name="Wertz J.T."/>
            <person name="Russell J.A."/>
            <person name="Moreau C.S."/>
            <person name="Powell S."/>
        </authorList>
    </citation>
    <scope>NUCLEOTIDE SEQUENCE [LARGE SCALE GENOMIC DNA]</scope>
    <source>
        <strain evidence="3">CAG34</strain>
    </source>
</reference>
<proteinExistence type="predicted"/>
<sequence>MSASENLKPGTCDQRERAKGKGAAPLPPLALAPQGSAPALRVGWITAVAVAVYIGFRVLPTGTNLSHTDFQVQGENTLEMCDPGNPQFLPVVNVRSPVSLTLVPGAAPQAGQPLYATLTLKTYAGKAIGPADLLRSHTELVHLMIVDPDLMDYHHVHPQPIEGSPGQWQFGFTPRYGGQYRVFADFTPAATGLGLYASAQIDVAGEPPSEASRRAAQVPSWHTALAGVDFELRPVAEAGKQAAPEGEVRARRQITMRLELSRPDGGPVSLEPIMDAFAHVVAFDIGRTGFAHLHPQEVDLSVPPDAHKPALTFRVLIPNPGRYVAWAQVNQAGTERFAPFWFDVK</sequence>
<protein>
    <recommendedName>
        <fullName evidence="4">YtkA-like domain-containing protein</fullName>
    </recommendedName>
</protein>
<dbReference type="RefSeq" id="WP_068631145.1">
    <property type="nucleotide sequence ID" value="NZ_LSZQ01000062.1"/>
</dbReference>
<feature type="region of interest" description="Disordered" evidence="1">
    <location>
        <begin position="1"/>
        <end position="27"/>
    </location>
</feature>
<dbReference type="STRING" id="1548207.AXK11_08305"/>
<keyword evidence="3" id="KW-1185">Reference proteome</keyword>
<name>A0A139SJ14_9BACT</name>
<evidence type="ECO:0008006" key="4">
    <source>
        <dbReference type="Google" id="ProtNLM"/>
    </source>
</evidence>
<organism evidence="2 3">
    <name type="scientific">Cephaloticoccus primus</name>
    <dbReference type="NCBI Taxonomy" id="1548207"/>
    <lineage>
        <taxon>Bacteria</taxon>
        <taxon>Pseudomonadati</taxon>
        <taxon>Verrucomicrobiota</taxon>
        <taxon>Opitutia</taxon>
        <taxon>Opitutales</taxon>
        <taxon>Opitutaceae</taxon>
        <taxon>Cephaloticoccus</taxon>
    </lineage>
</organism>
<gene>
    <name evidence="2" type="ORF">AXK11_08305</name>
</gene>
<evidence type="ECO:0000313" key="2">
    <source>
        <dbReference type="EMBL" id="KXU34484.1"/>
    </source>
</evidence>
<dbReference type="OrthoDB" id="185226at2"/>